<sequence length="394" mass="42687">MTDKLVTNTVIFLFGSLLFLANGDNYAAAPLIVNIAEDLDFSVNAAASSVTAYMLAFGVFTILFGPLSDRYGKVFIIHISTMGTAIFSILGALAYDLPSLIFFRAVNGAFAAGLLPVVLAYLGQATSDSERPQVLTKIMSYGFLGTSTATLIGGTIAHLGSWKLVYLSYGVMELILAIVMIKMIKRDEPVSDKINILSTYKKVLSHKGVLSLLPLFLLMGFTVFGIFTYTGKLITERFGYDIFIVGAMLSPFGLGIIVAGKAMPKLRNRLQQYYMPFNGTLIALALLGLSATNNPVLFCFYLFMFGAGFILFQPVFIAKIQEQIPHMKGSIMSTASFGLFTGGAIGTTLNGFIISSWGMTTMLYTSAVIIFITGFIAKTVMYKLEMPVIAKACC</sequence>
<feature type="transmembrane region" description="Helical" evidence="6">
    <location>
        <begin position="164"/>
        <end position="184"/>
    </location>
</feature>
<feature type="transmembrane region" description="Helical" evidence="6">
    <location>
        <begin position="209"/>
        <end position="230"/>
    </location>
</feature>
<evidence type="ECO:0000256" key="6">
    <source>
        <dbReference type="SAM" id="Phobius"/>
    </source>
</evidence>
<dbReference type="EMBL" id="JBAKBA010000002">
    <property type="protein sequence ID" value="MEL0657886.1"/>
    <property type="molecule type" value="Genomic_DNA"/>
</dbReference>
<dbReference type="RefSeq" id="WP_341626632.1">
    <property type="nucleotide sequence ID" value="NZ_JBAKBA010000002.1"/>
</dbReference>
<dbReference type="Gene3D" id="1.20.1250.20">
    <property type="entry name" value="MFS general substrate transporter like domains"/>
    <property type="match status" value="1"/>
</dbReference>
<dbReference type="InterPro" id="IPR011701">
    <property type="entry name" value="MFS"/>
</dbReference>
<evidence type="ECO:0000313" key="9">
    <source>
        <dbReference type="Proteomes" id="UP001366060"/>
    </source>
</evidence>
<feature type="transmembrane region" description="Helical" evidence="6">
    <location>
        <begin position="242"/>
        <end position="260"/>
    </location>
</feature>
<gene>
    <name evidence="8" type="ORF">V6255_01940</name>
</gene>
<evidence type="ECO:0000256" key="2">
    <source>
        <dbReference type="ARBA" id="ARBA00022475"/>
    </source>
</evidence>
<dbReference type="PANTHER" id="PTHR43124:SF3">
    <property type="entry name" value="CHLORAMPHENICOL EFFLUX PUMP RV0191"/>
    <property type="match status" value="1"/>
</dbReference>
<comment type="subcellular location">
    <subcellularLocation>
        <location evidence="1">Cell membrane</location>
        <topology evidence="1">Multi-pass membrane protein</topology>
    </subcellularLocation>
</comment>
<dbReference type="SUPFAM" id="SSF103473">
    <property type="entry name" value="MFS general substrate transporter"/>
    <property type="match status" value="1"/>
</dbReference>
<protein>
    <submittedName>
        <fullName evidence="8">MFS transporter</fullName>
    </submittedName>
</protein>
<feature type="transmembrane region" description="Helical" evidence="6">
    <location>
        <begin position="337"/>
        <end position="357"/>
    </location>
</feature>
<accession>A0ABU9H7P3</accession>
<dbReference type="InterPro" id="IPR036259">
    <property type="entry name" value="MFS_trans_sf"/>
</dbReference>
<evidence type="ECO:0000256" key="4">
    <source>
        <dbReference type="ARBA" id="ARBA00022989"/>
    </source>
</evidence>
<dbReference type="PANTHER" id="PTHR43124">
    <property type="entry name" value="PURINE EFFLUX PUMP PBUE"/>
    <property type="match status" value="1"/>
</dbReference>
<dbReference type="InterPro" id="IPR020846">
    <property type="entry name" value="MFS_dom"/>
</dbReference>
<keyword evidence="3 6" id="KW-0812">Transmembrane</keyword>
<name>A0ABU9H7P3_9GAMM</name>
<keyword evidence="2" id="KW-1003">Cell membrane</keyword>
<evidence type="ECO:0000313" key="8">
    <source>
        <dbReference type="EMBL" id="MEL0657886.1"/>
    </source>
</evidence>
<comment type="caution">
    <text evidence="8">The sequence shown here is derived from an EMBL/GenBank/DDBJ whole genome shotgun (WGS) entry which is preliminary data.</text>
</comment>
<feature type="transmembrane region" description="Helical" evidence="6">
    <location>
        <begin position="134"/>
        <end position="158"/>
    </location>
</feature>
<feature type="transmembrane region" description="Helical" evidence="6">
    <location>
        <begin position="101"/>
        <end position="122"/>
    </location>
</feature>
<dbReference type="Proteomes" id="UP001366060">
    <property type="component" value="Unassembled WGS sequence"/>
</dbReference>
<keyword evidence="9" id="KW-1185">Reference proteome</keyword>
<reference evidence="8 9" key="1">
    <citation type="submission" date="2024-02" db="EMBL/GenBank/DDBJ databases">
        <title>Bacteria isolated from the canopy kelp, Nereocystis luetkeana.</title>
        <authorList>
            <person name="Pfister C.A."/>
            <person name="Younker I.T."/>
            <person name="Light S.H."/>
        </authorList>
    </citation>
    <scope>NUCLEOTIDE SEQUENCE [LARGE SCALE GENOMIC DNA]</scope>
    <source>
        <strain evidence="8 9">TI.2.07</strain>
    </source>
</reference>
<feature type="transmembrane region" description="Helical" evidence="6">
    <location>
        <begin position="295"/>
        <end position="316"/>
    </location>
</feature>
<feature type="transmembrane region" description="Helical" evidence="6">
    <location>
        <begin position="272"/>
        <end position="289"/>
    </location>
</feature>
<dbReference type="PROSITE" id="PS50850">
    <property type="entry name" value="MFS"/>
    <property type="match status" value="1"/>
</dbReference>
<keyword evidence="4 6" id="KW-1133">Transmembrane helix</keyword>
<evidence type="ECO:0000256" key="5">
    <source>
        <dbReference type="ARBA" id="ARBA00023136"/>
    </source>
</evidence>
<feature type="transmembrane region" description="Helical" evidence="6">
    <location>
        <begin position="74"/>
        <end position="95"/>
    </location>
</feature>
<evidence type="ECO:0000256" key="1">
    <source>
        <dbReference type="ARBA" id="ARBA00004651"/>
    </source>
</evidence>
<organism evidence="8 9">
    <name type="scientific">Psychromonas arctica</name>
    <dbReference type="NCBI Taxonomy" id="168275"/>
    <lineage>
        <taxon>Bacteria</taxon>
        <taxon>Pseudomonadati</taxon>
        <taxon>Pseudomonadota</taxon>
        <taxon>Gammaproteobacteria</taxon>
        <taxon>Alteromonadales</taxon>
        <taxon>Psychromonadaceae</taxon>
        <taxon>Psychromonas</taxon>
    </lineage>
</organism>
<evidence type="ECO:0000259" key="7">
    <source>
        <dbReference type="PROSITE" id="PS50850"/>
    </source>
</evidence>
<evidence type="ECO:0000256" key="3">
    <source>
        <dbReference type="ARBA" id="ARBA00022692"/>
    </source>
</evidence>
<feature type="transmembrane region" description="Helical" evidence="6">
    <location>
        <begin position="363"/>
        <end position="381"/>
    </location>
</feature>
<proteinExistence type="predicted"/>
<keyword evidence="5 6" id="KW-0472">Membrane</keyword>
<dbReference type="InterPro" id="IPR050189">
    <property type="entry name" value="MFS_Efflux_Transporters"/>
</dbReference>
<feature type="transmembrane region" description="Helical" evidence="6">
    <location>
        <begin position="47"/>
        <end position="67"/>
    </location>
</feature>
<dbReference type="Pfam" id="PF07690">
    <property type="entry name" value="MFS_1"/>
    <property type="match status" value="1"/>
</dbReference>
<feature type="domain" description="Major facilitator superfamily (MFS) profile" evidence="7">
    <location>
        <begin position="10"/>
        <end position="385"/>
    </location>
</feature>